<dbReference type="STRING" id="1073996.SAMN05444271_1115"/>
<protein>
    <submittedName>
        <fullName evidence="6">Urease accessory protein</fullName>
    </submittedName>
</protein>
<dbReference type="HAMAP" id="MF_00822">
    <property type="entry name" value="UreE"/>
    <property type="match status" value="1"/>
</dbReference>
<evidence type="ECO:0000313" key="6">
    <source>
        <dbReference type="EMBL" id="SEI89537.1"/>
    </source>
</evidence>
<dbReference type="InterPro" id="IPR012406">
    <property type="entry name" value="UreE"/>
</dbReference>
<name>A0A1H6UI98_9EURY</name>
<evidence type="ECO:0000256" key="3">
    <source>
        <dbReference type="ARBA" id="ARBA00023186"/>
    </source>
</evidence>
<dbReference type="GeneID" id="35001458"/>
<gene>
    <name evidence="6" type="ORF">SAMN05444271_1115</name>
</gene>
<accession>A0A1H6UI98</accession>
<dbReference type="Pfam" id="PF02814">
    <property type="entry name" value="UreE_N"/>
    <property type="match status" value="1"/>
</dbReference>
<proteinExistence type="inferred from homology"/>
<evidence type="ECO:0000256" key="4">
    <source>
        <dbReference type="SAM" id="MobiDB-lite"/>
    </source>
</evidence>
<dbReference type="SMART" id="SM00988">
    <property type="entry name" value="UreE_N"/>
    <property type="match status" value="1"/>
</dbReference>
<accession>A0A2H4PZA5</accession>
<dbReference type="GO" id="GO:0005737">
    <property type="term" value="C:cytoplasm"/>
    <property type="evidence" value="ECO:0007669"/>
    <property type="project" value="InterPro"/>
</dbReference>
<dbReference type="AlphaFoldDB" id="A0A1H6UI98"/>
<dbReference type="EMBL" id="FNYR01000011">
    <property type="protein sequence ID" value="SEI89537.1"/>
    <property type="molecule type" value="Genomic_DNA"/>
</dbReference>
<evidence type="ECO:0000256" key="1">
    <source>
        <dbReference type="ARBA" id="ARBA00022490"/>
    </source>
</evidence>
<dbReference type="GO" id="GO:0016151">
    <property type="term" value="F:nickel cation binding"/>
    <property type="evidence" value="ECO:0007669"/>
    <property type="project" value="InterPro"/>
</dbReference>
<dbReference type="KEGG" id="hae:halTADL_0639"/>
<organism evidence="6 7">
    <name type="scientific">Halohasta litchfieldiae</name>
    <dbReference type="NCBI Taxonomy" id="1073996"/>
    <lineage>
        <taxon>Archaea</taxon>
        <taxon>Methanobacteriati</taxon>
        <taxon>Methanobacteriota</taxon>
        <taxon>Stenosarchaea group</taxon>
        <taxon>Halobacteria</taxon>
        <taxon>Halobacteriales</taxon>
        <taxon>Haloferacaceae</taxon>
        <taxon>Halohasta</taxon>
    </lineage>
</organism>
<keyword evidence="1" id="KW-0963">Cytoplasm</keyword>
<reference evidence="6 7" key="1">
    <citation type="submission" date="2016-10" db="EMBL/GenBank/DDBJ databases">
        <authorList>
            <person name="de Groot N.N."/>
        </authorList>
    </citation>
    <scope>NUCLEOTIDE SEQUENCE [LARGE SCALE GENOMIC DNA]</scope>
    <source>
        <strain evidence="6 7">DSM 22187</strain>
    </source>
</reference>
<dbReference type="InterPro" id="IPR004029">
    <property type="entry name" value="UreE_N"/>
</dbReference>
<sequence>MKRVDGIIGNQNEDPELAETVDAHEAKGTLERVILDNTERRKSRLRVETDVGTDLGILVDQPELSAGDVLLVEDDFAVIVEFEAREAFVIELPEPTAATLMTTVELGHRVGNQHWDIAVDGRTIYIPVEADKAIIEDVLGPYLPADAETRYEIVDADRFVDGDQTVDHGHGADHDHNHSHDSDHGHEHDHDSDHSRDHESESGHSHEHNHSHEGGHQHD</sequence>
<dbReference type="OrthoDB" id="241983at2157"/>
<keyword evidence="7" id="KW-1185">Reference proteome</keyword>
<dbReference type="RefSeq" id="WP_089672505.1">
    <property type="nucleotide sequence ID" value="NZ_CP024845.1"/>
</dbReference>
<keyword evidence="3" id="KW-0143">Chaperone</keyword>
<evidence type="ECO:0000259" key="5">
    <source>
        <dbReference type="SMART" id="SM00988"/>
    </source>
</evidence>
<feature type="region of interest" description="Disordered" evidence="4">
    <location>
        <begin position="162"/>
        <end position="219"/>
    </location>
</feature>
<dbReference type="NCBIfam" id="NF009752">
    <property type="entry name" value="PRK13261.1-2"/>
    <property type="match status" value="1"/>
</dbReference>
<feature type="domain" description="UreE urease accessory N-terminal" evidence="5">
    <location>
        <begin position="17"/>
        <end position="78"/>
    </location>
</feature>
<dbReference type="GO" id="GO:0006457">
    <property type="term" value="P:protein folding"/>
    <property type="evidence" value="ECO:0007669"/>
    <property type="project" value="InterPro"/>
</dbReference>
<dbReference type="Proteomes" id="UP000198888">
    <property type="component" value="Unassembled WGS sequence"/>
</dbReference>
<dbReference type="Gene3D" id="2.60.260.20">
    <property type="entry name" value="Urease metallochaperone UreE, N-terminal domain"/>
    <property type="match status" value="1"/>
</dbReference>
<dbReference type="SUPFAM" id="SSF69287">
    <property type="entry name" value="Urease metallochaperone UreE, N-terminal domain"/>
    <property type="match status" value="1"/>
</dbReference>
<evidence type="ECO:0000313" key="7">
    <source>
        <dbReference type="Proteomes" id="UP000198888"/>
    </source>
</evidence>
<evidence type="ECO:0000256" key="2">
    <source>
        <dbReference type="ARBA" id="ARBA00022596"/>
    </source>
</evidence>
<dbReference type="InterPro" id="IPR036118">
    <property type="entry name" value="UreE_N_sf"/>
</dbReference>
<keyword evidence="2" id="KW-0533">Nickel</keyword>